<protein>
    <submittedName>
        <fullName evidence="1">Uncharacterized protein</fullName>
    </submittedName>
</protein>
<keyword evidence="2" id="KW-1185">Reference proteome</keyword>
<gene>
    <name evidence="1" type="ORF">ACFFK0_15735</name>
</gene>
<accession>A0ABV6DMQ8</accession>
<organism evidence="1 2">
    <name type="scientific">Paenibacillus chartarius</name>
    <dbReference type="NCBI Taxonomy" id="747481"/>
    <lineage>
        <taxon>Bacteria</taxon>
        <taxon>Bacillati</taxon>
        <taxon>Bacillota</taxon>
        <taxon>Bacilli</taxon>
        <taxon>Bacillales</taxon>
        <taxon>Paenibacillaceae</taxon>
        <taxon>Paenibacillus</taxon>
    </lineage>
</organism>
<proteinExistence type="predicted"/>
<dbReference type="EMBL" id="JBHLWN010000065">
    <property type="protein sequence ID" value="MFC0213882.1"/>
    <property type="molecule type" value="Genomic_DNA"/>
</dbReference>
<evidence type="ECO:0000313" key="1">
    <source>
        <dbReference type="EMBL" id="MFC0213882.1"/>
    </source>
</evidence>
<dbReference type="RefSeq" id="WP_377471212.1">
    <property type="nucleotide sequence ID" value="NZ_JBHLWN010000065.1"/>
</dbReference>
<evidence type="ECO:0000313" key="2">
    <source>
        <dbReference type="Proteomes" id="UP001589776"/>
    </source>
</evidence>
<name>A0ABV6DMQ8_9BACL</name>
<comment type="caution">
    <text evidence="1">The sequence shown here is derived from an EMBL/GenBank/DDBJ whole genome shotgun (WGS) entry which is preliminary data.</text>
</comment>
<dbReference type="Proteomes" id="UP001589776">
    <property type="component" value="Unassembled WGS sequence"/>
</dbReference>
<reference evidence="1 2" key="1">
    <citation type="submission" date="2024-09" db="EMBL/GenBank/DDBJ databases">
        <authorList>
            <person name="Sun Q."/>
            <person name="Mori K."/>
        </authorList>
    </citation>
    <scope>NUCLEOTIDE SEQUENCE [LARGE SCALE GENOMIC DNA]</scope>
    <source>
        <strain evidence="1 2">CCM 7759</strain>
    </source>
</reference>
<sequence>MFKCSCGGFFHVIRVEEYPKHLSGLEKLNYMRKCTVKCDKCGTIKENQPYD</sequence>